<feature type="transmembrane region" description="Helical" evidence="7">
    <location>
        <begin position="166"/>
        <end position="186"/>
    </location>
</feature>
<dbReference type="PROSITE" id="PS50928">
    <property type="entry name" value="ABC_TM1"/>
    <property type="match status" value="1"/>
</dbReference>
<reference evidence="9 10" key="1">
    <citation type="submission" date="2016-10" db="EMBL/GenBank/DDBJ databases">
        <authorList>
            <person name="de Groot N.N."/>
        </authorList>
    </citation>
    <scope>NUCLEOTIDE SEQUENCE [LARGE SCALE GENOMIC DNA]</scope>
    <source>
        <strain evidence="9 10">DSM 21800</strain>
    </source>
</reference>
<proteinExistence type="inferred from homology"/>
<dbReference type="Proteomes" id="UP000199103">
    <property type="component" value="Chromosome I"/>
</dbReference>
<protein>
    <submittedName>
        <fullName evidence="9">Putative aldouronate transport system permease protein</fullName>
    </submittedName>
</protein>
<keyword evidence="4 7" id="KW-0812">Transmembrane</keyword>
<dbReference type="PANTHER" id="PTHR43227">
    <property type="entry name" value="BLL4140 PROTEIN"/>
    <property type="match status" value="1"/>
</dbReference>
<dbReference type="SUPFAM" id="SSF161098">
    <property type="entry name" value="MetI-like"/>
    <property type="match status" value="1"/>
</dbReference>
<dbReference type="PANTHER" id="PTHR43227:SF11">
    <property type="entry name" value="BLL4140 PROTEIN"/>
    <property type="match status" value="1"/>
</dbReference>
<keyword evidence="10" id="KW-1185">Reference proteome</keyword>
<keyword evidence="3" id="KW-1003">Cell membrane</keyword>
<dbReference type="InterPro" id="IPR050809">
    <property type="entry name" value="UgpAE/MalFG_permease"/>
</dbReference>
<keyword evidence="6 7" id="KW-0472">Membrane</keyword>
<comment type="similarity">
    <text evidence="7">Belongs to the binding-protein-dependent transport system permease family.</text>
</comment>
<evidence type="ECO:0000256" key="6">
    <source>
        <dbReference type="ARBA" id="ARBA00023136"/>
    </source>
</evidence>
<feature type="transmembrane region" description="Helical" evidence="7">
    <location>
        <begin position="65"/>
        <end position="83"/>
    </location>
</feature>
<dbReference type="InterPro" id="IPR000515">
    <property type="entry name" value="MetI-like"/>
</dbReference>
<keyword evidence="5 7" id="KW-1133">Transmembrane helix</keyword>
<sequence>MRRFVCETSRFRSVCTFEGAGGQVGQTSVTQPVREAVTAASEDSADTPTGSRFRRLMHRLSRDKLLVGIGLPGALVLIAFQYLPLLGNVIAFQDYQPYLGITEAPFVGLANFSFLWDGNAAFLNALLNTLVLTVIQTVLVFPVPLVLALLLNSLAGENLKRLLQSILYLPHFLSWVIVVALFQQMLGNAGMLNTFLIQNGLPQFHVIGVPELFKGLITTQAIWKDAGWGTIIFLAALSQVDQQLYEAAAVDGAGPWKRLWHVTLPALKGLFILLLILRLGNSLSVGFEQIILQQGPVGLEASEVLDTWVYNNGIIGGNWGMSAAAGLVKSVVGVLLVIGANKLAHVFGERGVYEK</sequence>
<dbReference type="STRING" id="630515.SAMN04489812_4421"/>
<evidence type="ECO:0000256" key="4">
    <source>
        <dbReference type="ARBA" id="ARBA00022692"/>
    </source>
</evidence>
<comment type="subcellular location">
    <subcellularLocation>
        <location evidence="1 7">Cell membrane</location>
        <topology evidence="1 7">Multi-pass membrane protein</topology>
    </subcellularLocation>
</comment>
<evidence type="ECO:0000313" key="10">
    <source>
        <dbReference type="Proteomes" id="UP000199103"/>
    </source>
</evidence>
<gene>
    <name evidence="9" type="ORF">SAMN04489812_4421</name>
</gene>
<evidence type="ECO:0000259" key="8">
    <source>
        <dbReference type="PROSITE" id="PS50928"/>
    </source>
</evidence>
<dbReference type="GO" id="GO:0005886">
    <property type="term" value="C:plasma membrane"/>
    <property type="evidence" value="ECO:0007669"/>
    <property type="project" value="UniProtKB-SubCell"/>
</dbReference>
<dbReference type="EMBL" id="LT629772">
    <property type="protein sequence ID" value="SDT17048.1"/>
    <property type="molecule type" value="Genomic_DNA"/>
</dbReference>
<organism evidence="9 10">
    <name type="scientific">Microlunatus soli</name>
    <dbReference type="NCBI Taxonomy" id="630515"/>
    <lineage>
        <taxon>Bacteria</taxon>
        <taxon>Bacillati</taxon>
        <taxon>Actinomycetota</taxon>
        <taxon>Actinomycetes</taxon>
        <taxon>Propionibacteriales</taxon>
        <taxon>Propionibacteriaceae</taxon>
        <taxon>Microlunatus</taxon>
    </lineage>
</organism>
<dbReference type="CDD" id="cd06261">
    <property type="entry name" value="TM_PBP2"/>
    <property type="match status" value="1"/>
</dbReference>
<dbReference type="InterPro" id="IPR035906">
    <property type="entry name" value="MetI-like_sf"/>
</dbReference>
<evidence type="ECO:0000256" key="3">
    <source>
        <dbReference type="ARBA" id="ARBA00022475"/>
    </source>
</evidence>
<evidence type="ECO:0000256" key="2">
    <source>
        <dbReference type="ARBA" id="ARBA00022448"/>
    </source>
</evidence>
<dbReference type="AlphaFoldDB" id="A0A1H1Y6A8"/>
<evidence type="ECO:0000256" key="7">
    <source>
        <dbReference type="RuleBase" id="RU363032"/>
    </source>
</evidence>
<feature type="transmembrane region" description="Helical" evidence="7">
    <location>
        <begin position="130"/>
        <end position="154"/>
    </location>
</feature>
<dbReference type="Gene3D" id="1.10.3720.10">
    <property type="entry name" value="MetI-like"/>
    <property type="match status" value="1"/>
</dbReference>
<feature type="domain" description="ABC transmembrane type-1" evidence="8">
    <location>
        <begin position="126"/>
        <end position="340"/>
    </location>
</feature>
<evidence type="ECO:0000313" key="9">
    <source>
        <dbReference type="EMBL" id="SDT17048.1"/>
    </source>
</evidence>
<evidence type="ECO:0000256" key="1">
    <source>
        <dbReference type="ARBA" id="ARBA00004651"/>
    </source>
</evidence>
<accession>A0A1H1Y6A8</accession>
<evidence type="ECO:0000256" key="5">
    <source>
        <dbReference type="ARBA" id="ARBA00022989"/>
    </source>
</evidence>
<name>A0A1H1Y6A8_9ACTN</name>
<keyword evidence="2 7" id="KW-0813">Transport</keyword>
<dbReference type="Pfam" id="PF00528">
    <property type="entry name" value="BPD_transp_1"/>
    <property type="match status" value="1"/>
</dbReference>
<dbReference type="GO" id="GO:0055085">
    <property type="term" value="P:transmembrane transport"/>
    <property type="evidence" value="ECO:0007669"/>
    <property type="project" value="InterPro"/>
</dbReference>